<sequence length="216" mass="22346">MSTEAVAARRARFRPSQMVLAAAAVALLAAIALDTTYVSVESAAGARAQGFSPETYGTEQFPTVQSAIEGKATDAPALAAAIAANKDEAVAQHGTPSGIAPVMSVTFTGVAGEPRSGIYPVTVDGAPDDLVIRVQTGPAINGTELRDAPGTIEFGQFTNQIEYQNAGAALNDEMKKQVLAGVDTANLNGKTITVTGAFRLINPKSWLVTPVRMSVE</sequence>
<keyword evidence="1" id="KW-0449">Lipoprotein</keyword>
<dbReference type="PIRSF" id="PIRSF033535">
    <property type="entry name" value="UCP033535_plp"/>
    <property type="match status" value="1"/>
</dbReference>
<dbReference type="Proteomes" id="UP000184290">
    <property type="component" value="Unassembled WGS sequence"/>
</dbReference>
<dbReference type="InterPro" id="IPR036215">
    <property type="entry name" value="TM0957-like_sf"/>
</dbReference>
<protein>
    <submittedName>
        <fullName evidence="1">Predicted lipoprotein</fullName>
    </submittedName>
</protein>
<dbReference type="RefSeq" id="WP_060602330.1">
    <property type="nucleotide sequence ID" value="NZ_FQZC01000001.1"/>
</dbReference>
<dbReference type="EMBL" id="FQZC01000001">
    <property type="protein sequence ID" value="SHI75191.1"/>
    <property type="molecule type" value="Genomic_DNA"/>
</dbReference>
<gene>
    <name evidence="1" type="ORF">SAMN02745911_1048</name>
</gene>
<keyword evidence="2" id="KW-1185">Reference proteome</keyword>
<reference evidence="1 2" key="1">
    <citation type="submission" date="2016-11" db="EMBL/GenBank/DDBJ databases">
        <authorList>
            <person name="Varghese N."/>
            <person name="Submissions S."/>
        </authorList>
    </citation>
    <scope>NUCLEOTIDE SEQUENCE [LARGE SCALE GENOMIC DNA]</scope>
    <source>
        <strain evidence="1 2">DSM 21988</strain>
    </source>
</reference>
<comment type="caution">
    <text evidence="1">The sequence shown here is derived from an EMBL/GenBank/DDBJ whole genome shotgun (WGS) entry which is preliminary data.</text>
</comment>
<organism evidence="1 2">
    <name type="scientific">Aureimonas altamirensis DSM 21988</name>
    <dbReference type="NCBI Taxonomy" id="1121026"/>
    <lineage>
        <taxon>Bacteria</taxon>
        <taxon>Pseudomonadati</taxon>
        <taxon>Pseudomonadota</taxon>
        <taxon>Alphaproteobacteria</taxon>
        <taxon>Hyphomicrobiales</taxon>
        <taxon>Aurantimonadaceae</taxon>
        <taxon>Aureimonas</taxon>
    </lineage>
</organism>
<evidence type="ECO:0000313" key="2">
    <source>
        <dbReference type="Proteomes" id="UP000184290"/>
    </source>
</evidence>
<accession>A0ABY1I8A8</accession>
<proteinExistence type="predicted"/>
<dbReference type="InterPro" id="IPR014582">
    <property type="entry name" value="UCP033535_lipo"/>
</dbReference>
<name>A0ABY1I8A8_9HYPH</name>
<dbReference type="Pfam" id="PF10054">
    <property type="entry name" value="DUF2291"/>
    <property type="match status" value="1"/>
</dbReference>
<evidence type="ECO:0000313" key="1">
    <source>
        <dbReference type="EMBL" id="SHI75191.1"/>
    </source>
</evidence>
<dbReference type="SUPFAM" id="SSF141318">
    <property type="entry name" value="TM0957-like"/>
    <property type="match status" value="1"/>
</dbReference>